<proteinExistence type="predicted"/>
<evidence type="ECO:0000313" key="2">
    <source>
        <dbReference type="Proteomes" id="UP000007753"/>
    </source>
</evidence>
<dbReference type="RefSeq" id="WP_013040147.1">
    <property type="nucleotide sequence ID" value="NC_014006.1"/>
</dbReference>
<dbReference type="InterPro" id="IPR057895">
    <property type="entry name" value="Mom"/>
</dbReference>
<dbReference type="GeneID" id="31785165"/>
<dbReference type="HOGENOM" id="CLU_080169_0_0_5"/>
<gene>
    <name evidence="1" type="ordered locus">SJA_C1-18300</name>
</gene>
<dbReference type="Pfam" id="PF25680">
    <property type="entry name" value="Mom"/>
    <property type="match status" value="1"/>
</dbReference>
<evidence type="ECO:0000313" key="1">
    <source>
        <dbReference type="EMBL" id="BAI96664.1"/>
    </source>
</evidence>
<sequence length="275" mass="30324">MEIAIMLTTRSQRWRERRALYVDNQSVIDTSRYAVDGVSSRMARHFIATHHYLPNFPAAIFSAGLFGPGRGGTSQLAGVAVFAVPSTNAVITRHTGLSDPAAGTTLARFLLLDEIAGNGESWTLARAFRLLRTEKPEIEAVVSYSDPSAGHVGQIYQALSAAHRGAGRPRTVYRIGPVSISGRTLSKIRLGERGASGAIDQLVRLGALRPFHNEEPSDWLDRLSRERILLRARRPGLFTYCFELSRKARVLGRTLPRRAYPTIRALPHPELALFG</sequence>
<dbReference type="STRING" id="452662.SJA_C1-18300"/>
<dbReference type="KEGG" id="sjp:SJA_C1-18300"/>
<dbReference type="AlphaFoldDB" id="D4Z232"/>
<dbReference type="Proteomes" id="UP000007753">
    <property type="component" value="Chromosome 1"/>
</dbReference>
<keyword evidence="2" id="KW-1185">Reference proteome</keyword>
<dbReference type="eggNOG" id="ENOG5033C9W">
    <property type="taxonomic scope" value="Bacteria"/>
</dbReference>
<protein>
    <submittedName>
        <fullName evidence="1">Uncharacterized protein</fullName>
    </submittedName>
</protein>
<organism evidence="1 2">
    <name type="scientific">Sphingobium indicum (strain DSM 16413 / CCM 7287 / MTCC 6362 / UT26 / NBRC 101211 / UT26S)</name>
    <name type="common">Sphingobium japonicum</name>
    <dbReference type="NCBI Taxonomy" id="452662"/>
    <lineage>
        <taxon>Bacteria</taxon>
        <taxon>Pseudomonadati</taxon>
        <taxon>Pseudomonadota</taxon>
        <taxon>Alphaproteobacteria</taxon>
        <taxon>Sphingomonadales</taxon>
        <taxon>Sphingomonadaceae</taxon>
        <taxon>Sphingobium</taxon>
    </lineage>
</organism>
<accession>D4Z232</accession>
<dbReference type="EMBL" id="AP010803">
    <property type="protein sequence ID" value="BAI96664.1"/>
    <property type="molecule type" value="Genomic_DNA"/>
</dbReference>
<name>D4Z232_SPHIU</name>
<reference evidence="1 2" key="1">
    <citation type="journal article" date="2010" name="J. Bacteriol.">
        <title>Complete genome sequence of the representative gamma-hexachlorocyclohexane-degrading bacterium Sphingobium japonicum UT26.</title>
        <authorList>
            <person name="Nagata Y."/>
            <person name="Ohtsubo Y."/>
            <person name="Endo R."/>
            <person name="Ichikawa N."/>
            <person name="Ankai A."/>
            <person name="Oguchi A."/>
            <person name="Fukui S."/>
            <person name="Fujita N."/>
            <person name="Tsuda M."/>
        </authorList>
    </citation>
    <scope>NUCLEOTIDE SEQUENCE [LARGE SCALE GENOMIC DNA]</scope>
    <source>
        <strain evidence="2">DSM 16413 / CCM 7287 / MTCC 6362 / UT26 / NBRC 101211 / UT26S</strain>
    </source>
</reference>